<dbReference type="EMBL" id="FJVC01000299">
    <property type="protein sequence ID" value="CZT47661.1"/>
    <property type="molecule type" value="Genomic_DNA"/>
</dbReference>
<dbReference type="Proteomes" id="UP000177625">
    <property type="component" value="Unassembled WGS sequence"/>
</dbReference>
<evidence type="ECO:0000313" key="1">
    <source>
        <dbReference type="EMBL" id="CZT47661.1"/>
    </source>
</evidence>
<keyword evidence="2" id="KW-1185">Reference proteome</keyword>
<name>A0A1E1MEY3_RHYSE</name>
<accession>A0A1E1MEY3</accession>
<organism evidence="1 2">
    <name type="scientific">Rhynchosporium secalis</name>
    <name type="common">Barley scald fungus</name>
    <dbReference type="NCBI Taxonomy" id="38038"/>
    <lineage>
        <taxon>Eukaryota</taxon>
        <taxon>Fungi</taxon>
        <taxon>Dikarya</taxon>
        <taxon>Ascomycota</taxon>
        <taxon>Pezizomycotina</taxon>
        <taxon>Leotiomycetes</taxon>
        <taxon>Helotiales</taxon>
        <taxon>Ploettnerulaceae</taxon>
        <taxon>Rhynchosporium</taxon>
    </lineage>
</organism>
<proteinExistence type="predicted"/>
<sequence length="152" mass="16808">MNPYELLPNGGLQSFAILLSPPSSFFSIGLTFLTTSDRPTASHPFSPSLTSNSMDHLNMRLYPKATNLSNSRFDNVEQGVRPLNLLPPKSWDPYCLIANSKSVTAVMTKTAPAHRAHKQEANAHNTRFSGYPIREVNSFANPYTPSQVSLRT</sequence>
<dbReference type="AlphaFoldDB" id="A0A1E1MEY3"/>
<protein>
    <submittedName>
        <fullName evidence="1">Uncharacterized protein</fullName>
    </submittedName>
</protein>
<gene>
    <name evidence="1" type="ORF">RSE6_08247</name>
</gene>
<evidence type="ECO:0000313" key="2">
    <source>
        <dbReference type="Proteomes" id="UP000177625"/>
    </source>
</evidence>
<reference evidence="2" key="1">
    <citation type="submission" date="2016-03" db="EMBL/GenBank/DDBJ databases">
        <authorList>
            <person name="Guldener U."/>
        </authorList>
    </citation>
    <scope>NUCLEOTIDE SEQUENCE [LARGE SCALE GENOMIC DNA]</scope>
</reference>